<dbReference type="AlphaFoldDB" id="A0A2M9Q9X1"/>
<dbReference type="EMBL" id="PHQY01000322">
    <property type="protein sequence ID" value="PJO44867.1"/>
    <property type="molecule type" value="Genomic_DNA"/>
</dbReference>
<comment type="caution">
    <text evidence="1">The sequence shown here is derived from an EMBL/GenBank/DDBJ whole genome shotgun (WGS) entry which is preliminary data.</text>
</comment>
<sequence>MTEEMLQMFKEFKGEILIKADGQVLIKVAGEEHLLEQMQREKEANIFAEGVQLALSLFIKYRPEIRMEV</sequence>
<protein>
    <submittedName>
        <fullName evidence="1">Uncharacterized protein</fullName>
    </submittedName>
</protein>
<gene>
    <name evidence="1" type="ORF">CWD94_04050</name>
</gene>
<reference evidence="1 2" key="1">
    <citation type="submission" date="2017-11" db="EMBL/GenBank/DDBJ databases">
        <title>Bacterial isolate from king chilli rhizosphere.</title>
        <authorList>
            <person name="Takhelmayum P."/>
            <person name="Sarangthem I."/>
        </authorList>
    </citation>
    <scope>NUCLEOTIDE SEQUENCE [LARGE SCALE GENOMIC DNA]</scope>
    <source>
        <strain evidence="2">t26</strain>
    </source>
</reference>
<evidence type="ECO:0000313" key="1">
    <source>
        <dbReference type="EMBL" id="PJO44867.1"/>
    </source>
</evidence>
<organism evidence="1 2">
    <name type="scientific">Lysinibacillus xylanilyticus</name>
    <dbReference type="NCBI Taxonomy" id="582475"/>
    <lineage>
        <taxon>Bacteria</taxon>
        <taxon>Bacillati</taxon>
        <taxon>Bacillota</taxon>
        <taxon>Bacilli</taxon>
        <taxon>Bacillales</taxon>
        <taxon>Bacillaceae</taxon>
        <taxon>Lysinibacillus</taxon>
    </lineage>
</organism>
<dbReference type="RefSeq" id="WP_100542156.1">
    <property type="nucleotide sequence ID" value="NZ_PHQY01000322.1"/>
</dbReference>
<name>A0A2M9Q9X1_9BACI</name>
<accession>A0A2M9Q9X1</accession>
<proteinExistence type="predicted"/>
<evidence type="ECO:0000313" key="2">
    <source>
        <dbReference type="Proteomes" id="UP000232101"/>
    </source>
</evidence>
<dbReference type="Proteomes" id="UP000232101">
    <property type="component" value="Unassembled WGS sequence"/>
</dbReference>